<keyword evidence="6" id="KW-1185">Reference proteome</keyword>
<accession>A0A2S9I6U3</accession>
<dbReference type="Proteomes" id="UP000239181">
    <property type="component" value="Unassembled WGS sequence"/>
</dbReference>
<organism evidence="5 6">
    <name type="scientific">Pantoea coffeiphila</name>
    <dbReference type="NCBI Taxonomy" id="1465635"/>
    <lineage>
        <taxon>Bacteria</taxon>
        <taxon>Pseudomonadati</taxon>
        <taxon>Pseudomonadota</taxon>
        <taxon>Gammaproteobacteria</taxon>
        <taxon>Enterobacterales</taxon>
        <taxon>Erwiniaceae</taxon>
        <taxon>Pantoea</taxon>
    </lineage>
</organism>
<evidence type="ECO:0000256" key="2">
    <source>
        <dbReference type="ARBA" id="ARBA00022623"/>
    </source>
</evidence>
<evidence type="ECO:0000256" key="1">
    <source>
        <dbReference type="ARBA" id="ARBA00022605"/>
    </source>
</evidence>
<dbReference type="RefSeq" id="WP_105594825.1">
    <property type="nucleotide sequence ID" value="NZ_JAFBFW010000005.1"/>
</dbReference>
<comment type="caution">
    <text evidence="5">The sequence shown here is derived from an EMBL/GenBank/DDBJ whole genome shotgun (WGS) entry which is preliminary data.</text>
</comment>
<keyword evidence="2" id="KW-0428">Leader peptide</keyword>
<dbReference type="AlphaFoldDB" id="A0A2S9I6U3"/>
<evidence type="ECO:0000313" key="6">
    <source>
        <dbReference type="Proteomes" id="UP000239181"/>
    </source>
</evidence>
<dbReference type="GO" id="GO:0031556">
    <property type="term" value="P:transcriptional attenuation by ribosome"/>
    <property type="evidence" value="ECO:0007669"/>
    <property type="project" value="UniProtKB-UniRule"/>
</dbReference>
<proteinExistence type="predicted"/>
<evidence type="ECO:0000313" key="5">
    <source>
        <dbReference type="EMBL" id="PRD13454.1"/>
    </source>
</evidence>
<dbReference type="GeneID" id="99868237"/>
<dbReference type="NCBIfam" id="TIGR02077">
    <property type="entry name" value="thr_lead_pep"/>
    <property type="match status" value="1"/>
</dbReference>
<dbReference type="EMBL" id="PDET01000019">
    <property type="protein sequence ID" value="PRD13454.1"/>
    <property type="molecule type" value="Genomic_DNA"/>
</dbReference>
<gene>
    <name evidence="5" type="primary">thrL</name>
    <name evidence="5" type="ORF">CQW29_21525</name>
</gene>
<sequence>MRKNSLITTIIITTTITTGNGAG</sequence>
<dbReference type="InterPro" id="IPR011720">
    <property type="entry name" value="Thr_lead_pept"/>
</dbReference>
<evidence type="ECO:0000256" key="3">
    <source>
        <dbReference type="ARBA" id="ARBA00022697"/>
    </source>
</evidence>
<keyword evidence="3" id="KW-0791">Threonine biosynthesis</keyword>
<keyword evidence="1" id="KW-0028">Amino-acid biosynthesis</keyword>
<dbReference type="GO" id="GO:0009088">
    <property type="term" value="P:threonine biosynthetic process"/>
    <property type="evidence" value="ECO:0007669"/>
    <property type="project" value="UniProtKB-KW"/>
</dbReference>
<name>A0A2S9I6U3_9GAMM</name>
<reference evidence="5 6" key="1">
    <citation type="submission" date="2017-10" db="EMBL/GenBank/DDBJ databases">
        <title>Draft genome of two endophytic bacteria isolated from 'guarana' Paullinia cupana (Mart.) Ducke.</title>
        <authorList>
            <person name="Siqueira K.A."/>
            <person name="Liotti R.G."/>
            <person name="Mendes T.A."/>
            <person name="Soares M.A."/>
        </authorList>
    </citation>
    <scope>NUCLEOTIDE SEQUENCE [LARGE SCALE GENOMIC DNA]</scope>
    <source>
        <strain evidence="5 6">342</strain>
    </source>
</reference>
<dbReference type="Pfam" id="PF08254">
    <property type="entry name" value="Leader_Thr"/>
    <property type="match status" value="1"/>
</dbReference>
<protein>
    <recommendedName>
        <fullName evidence="4">thr operon leader peptide</fullName>
    </recommendedName>
</protein>
<evidence type="ECO:0000256" key="4">
    <source>
        <dbReference type="NCBIfam" id="TIGR02077"/>
    </source>
</evidence>